<feature type="compositionally biased region" description="Low complexity" evidence="6">
    <location>
        <begin position="189"/>
        <end position="200"/>
    </location>
</feature>
<dbReference type="PROSITE" id="PS51821">
    <property type="entry name" value="VELVET"/>
    <property type="match status" value="1"/>
</dbReference>
<dbReference type="Pfam" id="PF11754">
    <property type="entry name" value="Velvet"/>
    <property type="match status" value="1"/>
</dbReference>
<keyword evidence="3" id="KW-0805">Transcription regulation</keyword>
<dbReference type="InterPro" id="IPR037525">
    <property type="entry name" value="Velvet_dom"/>
</dbReference>
<dbReference type="GO" id="GO:0005634">
    <property type="term" value="C:nucleus"/>
    <property type="evidence" value="ECO:0007669"/>
    <property type="project" value="UniProtKB-SubCell"/>
</dbReference>
<organism evidence="8 9">
    <name type="scientific">Sphaerulina musiva (strain SO2202)</name>
    <name type="common">Poplar stem canker fungus</name>
    <name type="synonym">Septoria musiva</name>
    <dbReference type="NCBI Taxonomy" id="692275"/>
    <lineage>
        <taxon>Eukaryota</taxon>
        <taxon>Fungi</taxon>
        <taxon>Dikarya</taxon>
        <taxon>Ascomycota</taxon>
        <taxon>Pezizomycotina</taxon>
        <taxon>Dothideomycetes</taxon>
        <taxon>Dothideomycetidae</taxon>
        <taxon>Mycosphaerellales</taxon>
        <taxon>Mycosphaerellaceae</taxon>
        <taxon>Sphaerulina</taxon>
    </lineage>
</organism>
<gene>
    <name evidence="8" type="ORF">SEPMUDRAFT_150595</name>
</gene>
<dbReference type="RefSeq" id="XP_016758630.1">
    <property type="nucleotide sequence ID" value="XM_016906277.1"/>
</dbReference>
<sequence>MMARDQVRLSIRQEPKRAQVVQENNPKNRKPIDPPPIIELKYNDDNDPSNAQWLVSPRTFMMVSLIPAQEEQETAPGKLLIGQTVSSLHRLKDVTNKDGGFFVFGDISAKRTGRFKLRFSLFDTNKDTEEVEFLGVIDSAVFPVVAQRDFGSMSESTHLTRTFSDQGVKLRVRKDNRSIAGVKRSFNGSPPDTTSPTVPSNAVGPVQDYHYSTSSQDSAVKRQRSSSSYDSTLYQNPTVADTPNSNYTSTLPSSTRYGMGNDYQRSYGSYSQYSPGAMAMPSRNSSMQSAGWQGVQQSSALPSPTPSVGGQQQNPYSTVPTTQQPSTMFGDPGSASSIPRGSYAASAYPYEQHAQASYSGNTSPDQHPYPQLQMPGSSLPDSSSGQGNPYSAAYLPSNSLYGSEAADAPNPYVYADARPSAY</sequence>
<dbReference type="InterPro" id="IPR038491">
    <property type="entry name" value="Velvet_dom_sf"/>
</dbReference>
<dbReference type="OMA" id="MMARDQV"/>
<feature type="compositionally biased region" description="Basic and acidic residues" evidence="6">
    <location>
        <begin position="1"/>
        <end position="17"/>
    </location>
</feature>
<dbReference type="PANTHER" id="PTHR33572:SF18">
    <property type="entry name" value="SPORE DEVELOPMENT REGULATOR VOSA"/>
    <property type="match status" value="1"/>
</dbReference>
<evidence type="ECO:0000256" key="3">
    <source>
        <dbReference type="ARBA" id="ARBA00023015"/>
    </source>
</evidence>
<evidence type="ECO:0000256" key="5">
    <source>
        <dbReference type="ARBA" id="ARBA00023242"/>
    </source>
</evidence>
<name>N1QIU7_SPHMS</name>
<dbReference type="GO" id="GO:0030435">
    <property type="term" value="P:sporulation resulting in formation of a cellular spore"/>
    <property type="evidence" value="ECO:0007669"/>
    <property type="project" value="UniProtKB-KW"/>
</dbReference>
<dbReference type="OrthoDB" id="5599552at2759"/>
<dbReference type="EMBL" id="KB456267">
    <property type="protein sequence ID" value="EMF10509.1"/>
    <property type="molecule type" value="Genomic_DNA"/>
</dbReference>
<evidence type="ECO:0000259" key="7">
    <source>
        <dbReference type="PROSITE" id="PS51821"/>
    </source>
</evidence>
<keyword evidence="4" id="KW-0804">Transcription</keyword>
<reference evidence="8 9" key="1">
    <citation type="journal article" date="2012" name="PLoS Pathog.">
        <title>Diverse lifestyles and strategies of plant pathogenesis encoded in the genomes of eighteen Dothideomycetes fungi.</title>
        <authorList>
            <person name="Ohm R.A."/>
            <person name="Feau N."/>
            <person name="Henrissat B."/>
            <person name="Schoch C.L."/>
            <person name="Horwitz B.A."/>
            <person name="Barry K.W."/>
            <person name="Condon B.J."/>
            <person name="Copeland A.C."/>
            <person name="Dhillon B."/>
            <person name="Glaser F."/>
            <person name="Hesse C.N."/>
            <person name="Kosti I."/>
            <person name="LaButti K."/>
            <person name="Lindquist E.A."/>
            <person name="Lucas S."/>
            <person name="Salamov A.A."/>
            <person name="Bradshaw R.E."/>
            <person name="Ciuffetti L."/>
            <person name="Hamelin R.C."/>
            <person name="Kema G.H.J."/>
            <person name="Lawrence C."/>
            <person name="Scott J.A."/>
            <person name="Spatafora J.W."/>
            <person name="Turgeon B.G."/>
            <person name="de Wit P.J.G.M."/>
            <person name="Zhong S."/>
            <person name="Goodwin S.B."/>
            <person name="Grigoriev I.V."/>
        </authorList>
    </citation>
    <scope>NUCLEOTIDE SEQUENCE [LARGE SCALE GENOMIC DNA]</scope>
    <source>
        <strain evidence="8 9">SO2202</strain>
    </source>
</reference>
<feature type="compositionally biased region" description="Polar residues" evidence="6">
    <location>
        <begin position="225"/>
        <end position="256"/>
    </location>
</feature>
<evidence type="ECO:0000256" key="1">
    <source>
        <dbReference type="ARBA" id="ARBA00004123"/>
    </source>
</evidence>
<feature type="compositionally biased region" description="Polar residues" evidence="6">
    <location>
        <begin position="282"/>
        <end position="327"/>
    </location>
</feature>
<evidence type="ECO:0000313" key="8">
    <source>
        <dbReference type="EMBL" id="EMF10509.1"/>
    </source>
</evidence>
<dbReference type="Gene3D" id="2.60.40.3960">
    <property type="entry name" value="Velvet domain"/>
    <property type="match status" value="1"/>
</dbReference>
<keyword evidence="9" id="KW-1185">Reference proteome</keyword>
<proteinExistence type="predicted"/>
<feature type="region of interest" description="Disordered" evidence="6">
    <location>
        <begin position="179"/>
        <end position="259"/>
    </location>
</feature>
<feature type="region of interest" description="Disordered" evidence="6">
    <location>
        <begin position="279"/>
        <end position="422"/>
    </location>
</feature>
<evidence type="ECO:0000256" key="2">
    <source>
        <dbReference type="ARBA" id="ARBA00022969"/>
    </source>
</evidence>
<dbReference type="PANTHER" id="PTHR33572">
    <property type="entry name" value="SPORE DEVELOPMENT REGULATOR VOSA"/>
    <property type="match status" value="1"/>
</dbReference>
<accession>N1QIU7</accession>
<dbReference type="GeneID" id="27903414"/>
<feature type="region of interest" description="Disordered" evidence="6">
    <location>
        <begin position="1"/>
        <end position="35"/>
    </location>
</feature>
<comment type="subcellular location">
    <subcellularLocation>
        <location evidence="1">Nucleus</location>
    </subcellularLocation>
</comment>
<evidence type="ECO:0000313" key="9">
    <source>
        <dbReference type="Proteomes" id="UP000016931"/>
    </source>
</evidence>
<protein>
    <recommendedName>
        <fullName evidence="7">Velvet domain-containing protein</fullName>
    </recommendedName>
</protein>
<feature type="compositionally biased region" description="Polar residues" evidence="6">
    <location>
        <begin position="354"/>
        <end position="365"/>
    </location>
</feature>
<keyword evidence="5" id="KW-0539">Nucleus</keyword>
<dbReference type="STRING" id="692275.N1QIU7"/>
<dbReference type="AlphaFoldDB" id="N1QIU7"/>
<dbReference type="eggNOG" id="ENOG502RYQD">
    <property type="taxonomic scope" value="Eukaryota"/>
</dbReference>
<evidence type="ECO:0000256" key="4">
    <source>
        <dbReference type="ARBA" id="ARBA00023163"/>
    </source>
</evidence>
<feature type="compositionally biased region" description="Polar residues" evidence="6">
    <location>
        <begin position="374"/>
        <end position="389"/>
    </location>
</feature>
<dbReference type="InterPro" id="IPR021740">
    <property type="entry name" value="Velvet"/>
</dbReference>
<keyword evidence="2" id="KW-0749">Sporulation</keyword>
<feature type="domain" description="Velvet" evidence="7">
    <location>
        <begin position="1"/>
        <end position="173"/>
    </location>
</feature>
<dbReference type="HOGENOM" id="CLU_650811_0_0_1"/>
<dbReference type="Proteomes" id="UP000016931">
    <property type="component" value="Unassembled WGS sequence"/>
</dbReference>
<evidence type="ECO:0000256" key="6">
    <source>
        <dbReference type="SAM" id="MobiDB-lite"/>
    </source>
</evidence>